<dbReference type="Proteomes" id="UP001215503">
    <property type="component" value="Unassembled WGS sequence"/>
</dbReference>
<evidence type="ECO:0000313" key="2">
    <source>
        <dbReference type="Proteomes" id="UP001215503"/>
    </source>
</evidence>
<keyword evidence="2" id="KW-1185">Reference proteome</keyword>
<sequence length="74" mass="8344">MATASNSKSVQAKVRQHRERLRAQGLRPVQIWVPDVRAASFREQAHRQSKAVAESNLAQEDQAFIDAVSAWDDE</sequence>
<name>A0ABT5YPF2_9PROT</name>
<organism evidence="1 2">
    <name type="scientific">Aquibaculum arenosum</name>
    <dbReference type="NCBI Taxonomy" id="3032591"/>
    <lineage>
        <taxon>Bacteria</taxon>
        <taxon>Pseudomonadati</taxon>
        <taxon>Pseudomonadota</taxon>
        <taxon>Alphaproteobacteria</taxon>
        <taxon>Rhodospirillales</taxon>
        <taxon>Rhodovibrionaceae</taxon>
        <taxon>Aquibaculum</taxon>
    </lineage>
</organism>
<comment type="caution">
    <text evidence="1">The sequence shown here is derived from an EMBL/GenBank/DDBJ whole genome shotgun (WGS) entry which is preliminary data.</text>
</comment>
<reference evidence="1 2" key="1">
    <citation type="submission" date="2023-03" db="EMBL/GenBank/DDBJ databases">
        <title>Fodinicurvata sp. CAU 1616 isolated from sea sendiment.</title>
        <authorList>
            <person name="Kim W."/>
        </authorList>
    </citation>
    <scope>NUCLEOTIDE SEQUENCE [LARGE SCALE GENOMIC DNA]</scope>
    <source>
        <strain evidence="1 2">CAU 1616</strain>
    </source>
</reference>
<dbReference type="InterPro" id="IPR021558">
    <property type="entry name" value="MazE-like"/>
</dbReference>
<gene>
    <name evidence="1" type="ORF">P2G67_12695</name>
</gene>
<accession>A0ABT5YPF2</accession>
<dbReference type="EMBL" id="JARHUD010000007">
    <property type="protein sequence ID" value="MDF2096833.1"/>
    <property type="molecule type" value="Genomic_DNA"/>
</dbReference>
<dbReference type="Pfam" id="PF11455">
    <property type="entry name" value="MazE-like"/>
    <property type="match status" value="1"/>
</dbReference>
<dbReference type="RefSeq" id="WP_275823590.1">
    <property type="nucleotide sequence ID" value="NZ_JARHUD010000007.1"/>
</dbReference>
<proteinExistence type="predicted"/>
<evidence type="ECO:0000313" key="1">
    <source>
        <dbReference type="EMBL" id="MDF2096833.1"/>
    </source>
</evidence>
<protein>
    <submittedName>
        <fullName evidence="1">Antitoxin MazE family protein</fullName>
    </submittedName>
</protein>